<accession>A0A2G8KZV0</accession>
<dbReference type="Proteomes" id="UP000230750">
    <property type="component" value="Unassembled WGS sequence"/>
</dbReference>
<organism evidence="2 3">
    <name type="scientific">Stichopus japonicus</name>
    <name type="common">Sea cucumber</name>
    <dbReference type="NCBI Taxonomy" id="307972"/>
    <lineage>
        <taxon>Eukaryota</taxon>
        <taxon>Metazoa</taxon>
        <taxon>Echinodermata</taxon>
        <taxon>Eleutherozoa</taxon>
        <taxon>Echinozoa</taxon>
        <taxon>Holothuroidea</taxon>
        <taxon>Aspidochirotacea</taxon>
        <taxon>Aspidochirotida</taxon>
        <taxon>Stichopodidae</taxon>
        <taxon>Apostichopus</taxon>
    </lineage>
</organism>
<dbReference type="InterPro" id="IPR029058">
    <property type="entry name" value="AB_hydrolase_fold"/>
</dbReference>
<dbReference type="PANTHER" id="PTHR43037">
    <property type="entry name" value="UNNAMED PRODUCT-RELATED"/>
    <property type="match status" value="1"/>
</dbReference>
<dbReference type="SUPFAM" id="SSF53474">
    <property type="entry name" value="alpha/beta-Hydrolases"/>
    <property type="match status" value="1"/>
</dbReference>
<comment type="caution">
    <text evidence="2">The sequence shown here is derived from an EMBL/GenBank/DDBJ whole genome shotgun (WGS) entry which is preliminary data.</text>
</comment>
<dbReference type="STRING" id="307972.A0A2G8KZV0"/>
<dbReference type="Gene3D" id="3.40.50.1820">
    <property type="entry name" value="alpha/beta hydrolase"/>
    <property type="match status" value="1"/>
</dbReference>
<name>A0A2G8KZV0_STIJA</name>
<dbReference type="InterPro" id="IPR000801">
    <property type="entry name" value="Esterase-like"/>
</dbReference>
<dbReference type="PANTHER" id="PTHR43037:SF4">
    <property type="entry name" value="PEPTIDASE S9 PROLYL OLIGOPEPTIDASE CATALYTIC DOMAIN-CONTAINING PROTEIN"/>
    <property type="match status" value="1"/>
</dbReference>
<dbReference type="EMBL" id="MRZV01000282">
    <property type="protein sequence ID" value="PIK53553.1"/>
    <property type="molecule type" value="Genomic_DNA"/>
</dbReference>
<reference evidence="2 3" key="1">
    <citation type="journal article" date="2017" name="PLoS Biol.">
        <title>The sea cucumber genome provides insights into morphological evolution and visceral regeneration.</title>
        <authorList>
            <person name="Zhang X."/>
            <person name="Sun L."/>
            <person name="Yuan J."/>
            <person name="Sun Y."/>
            <person name="Gao Y."/>
            <person name="Zhang L."/>
            <person name="Li S."/>
            <person name="Dai H."/>
            <person name="Hamel J.F."/>
            <person name="Liu C."/>
            <person name="Yu Y."/>
            <person name="Liu S."/>
            <person name="Lin W."/>
            <person name="Guo K."/>
            <person name="Jin S."/>
            <person name="Xu P."/>
            <person name="Storey K.B."/>
            <person name="Huan P."/>
            <person name="Zhang T."/>
            <person name="Zhou Y."/>
            <person name="Zhang J."/>
            <person name="Lin C."/>
            <person name="Li X."/>
            <person name="Xing L."/>
            <person name="Huo D."/>
            <person name="Sun M."/>
            <person name="Wang L."/>
            <person name="Mercier A."/>
            <person name="Li F."/>
            <person name="Yang H."/>
            <person name="Xiang J."/>
        </authorList>
    </citation>
    <scope>NUCLEOTIDE SEQUENCE [LARGE SCALE GENOMIC DNA]</scope>
    <source>
        <strain evidence="2">Shaxun</strain>
        <tissue evidence="2">Muscle</tissue>
    </source>
</reference>
<gene>
    <name evidence="2" type="ORF">BSL78_09574</name>
</gene>
<evidence type="ECO:0008006" key="4">
    <source>
        <dbReference type="Google" id="ProtNLM"/>
    </source>
</evidence>
<proteinExistence type="predicted"/>
<dbReference type="InterPro" id="IPR050955">
    <property type="entry name" value="Plant_Biomass_Hydrol_Est"/>
</dbReference>
<evidence type="ECO:0000256" key="1">
    <source>
        <dbReference type="ARBA" id="ARBA00022729"/>
    </source>
</evidence>
<evidence type="ECO:0000313" key="3">
    <source>
        <dbReference type="Proteomes" id="UP000230750"/>
    </source>
</evidence>
<dbReference type="AlphaFoldDB" id="A0A2G8KZV0"/>
<dbReference type="OrthoDB" id="449091at2759"/>
<sequence>MYQNDILCKKAAKQLLEKEQPTADTCKVSSDNAISRLRLTGQVDEALSCLIKRLNKDPLQSWHWCLSIIRSRVRVTPRLMHIVQLQSSICPFTGKPELDGDPLEAFGGVRSAAKRRFNKKQVFYSELASGGKISWQTYEQISDQPVQVSPKINWGDLVNSLGSVAITEWQGWAVGEFSVNSEKEDVAVQCLGVPAVYVDGNLIAGDVYRREYFWSSLSLQQGIHSVFVRLRAKATQVFQCRFKSADEEILIHEPSKIPDLVEGRLISDHLPIAIPITNLKTSNWLTKVRFKFGDNPASLIPDEESQETSIAPSQTALVPLFISQKKDVVADCKDFKLKVTILFSGGSKEVAVSFRCRKRHESFLMSFIDHDGSIQEAAVIEPIGSCHDMECRVVLSLHGTGVAAQNQADSYKRMVNGDWVFGVEHAWVLAPTRHGAHNWEGPGSLTAMTALEKLHEYSHGSSWPWPDGNKALQDEVIFAGHSMGGHGAWHLATHYPQIAKAVISMAGWNKKEEYGDSNKFFEFDISSSHVDSALKAILEVRNKDGRKMCFNENDVDRLVSNLKGLPVFARIGAADRTVHPFFTRRMFRLLTEEGVNITYSELKDKEHWWWDTWNTNDGGVMNDPEVRQFLGEYTISELPDGLHCSADREDCTGDTASVYTDQQDDYTMTIYNPAYGGYVKGVRIIQQIIPLRKSTLQMKRNQDGFHLVTSNILTLSIDLPNEETVTVDGSLVSTSEAPTSICSESGSWKICDTSTVGRIMTMYGPARRVAEKPFLIVTGTQVKSARAKLLQLSTYLSNQFMMTSDARSRVVEDIKLSLSELENQNLIIIGNKEENKWTETFLGRIPIKPLLNGVQLNRCNFTSADTGVLSLAPNGDDRLALILMGTSLDGLEDIMQLATPTIPPMARSPFSNMIPDFIISGPKLRLHGPGGYQCAGFWGNQWNFRQELSSCVC</sequence>
<dbReference type="Pfam" id="PF00756">
    <property type="entry name" value="Esterase"/>
    <property type="match status" value="1"/>
</dbReference>
<keyword evidence="3" id="KW-1185">Reference proteome</keyword>
<evidence type="ECO:0000313" key="2">
    <source>
        <dbReference type="EMBL" id="PIK53553.1"/>
    </source>
</evidence>
<protein>
    <recommendedName>
        <fullName evidence="4">Peptidase S9 prolyl oligopeptidase catalytic domain-containing protein</fullName>
    </recommendedName>
</protein>
<keyword evidence="1" id="KW-0732">Signal</keyword>